<evidence type="ECO:0000256" key="6">
    <source>
        <dbReference type="PROSITE-ProRule" id="PRU10141"/>
    </source>
</evidence>
<comment type="caution">
    <text evidence="9">The sequence shown here is derived from an EMBL/GenBank/DDBJ whole genome shotgun (WGS) entry which is preliminary data.</text>
</comment>
<feature type="compositionally biased region" description="Low complexity" evidence="7">
    <location>
        <begin position="27"/>
        <end position="41"/>
    </location>
</feature>
<dbReference type="PROSITE" id="PS00108">
    <property type="entry name" value="PROTEIN_KINASE_ST"/>
    <property type="match status" value="1"/>
</dbReference>
<feature type="region of interest" description="Disordered" evidence="7">
    <location>
        <begin position="902"/>
        <end position="937"/>
    </location>
</feature>
<evidence type="ECO:0000256" key="7">
    <source>
        <dbReference type="SAM" id="MobiDB-lite"/>
    </source>
</evidence>
<sequence>MPSTSTTSKDGSSGFKMPRTKALNRASWFPSSSLGSSSKPAPQSPMTTMQPRAVGPTSSGSSLLSASTSTSTSSSSSSDSSSTARQSTSASFASAIASPSNPFAVPFNLTKGKHKLSPSPSPHRSGPHDEDFVMISPVRPTHLSPHFSGSGMQSSSDNSSSPIEESPTPACGVASGTARLRLADDESPIRRVPGQSRSLAAAMGEGRQHFPQASPLKQTSLSSCYDPMDDDGSPRLPDTPLLGSDPRPPPQPLFPLRQSQSQEVKSNRPMFAPSKAVRPQLEDVHPLPRLSNSRPLRVGDGPVLGQKKAVSLDRISLGTDRDEAFGSVAVNVALGHGRKSSRGSNGARAHKRINSGGESGSDNSLSAAASGISRSTGHKSGLALSLSPGLTIPDFASNSSLSSLSTANLTPPASAFSPAEPPIFEDVKPLQEVFDQDHTTVTRKFKPRDSGVAMNDDENEGVDESKLFPQPRQLPMSSLKPMMDRPKRPAMLKRTSSMGDERPPCETPIMPVQPAWAQSQPFEFLGESGLGLGLSKGDEKPSMPDTPVKRSTFTSTQTHAPRKPAYSPGESKKINHGIPSMPPPGTTKKAGLVPQLTLTATSSPDSPGGADTDMSSPTVRVSVGGKENQSIARNGVLRTLGSEGSESDGTPTKGSGARQVLAARAEQGTPSKSTVSYPTPLRTLAGSATSAAGIMPRLSLPAFAAPKLHRTLHHRQSHPAQSSVQAEEDVFEQRFITLETLGKGAFSTVVKVQERHGEGLFAVKKARGMFDGVKDRLRHLEEVDILRHLSREPCPHVVQFVDAWEQNRQLFIQTELCLGSLAFFLEEYGRVVERLDEGRVWKIVRELSDGIHHIHSNGVIHFDIKPANILISSTGSLKISDFGLASRWPRISPADILRGSGLGDTATATTPASSGGGTPSLAPPTPSTLAPRGKLEREGDRVYMAPEMLRGQFLMAADIFSFGLVVLEVSTNICVPDGGAPWHALREDDFSVVDLSPLSPALADLITNCMAADPERRPTIEHVNGHPVVMRARNGREALAPEQKGWVVEVLGGGFALAPTTATAGTGAIIGDVEMGEA</sequence>
<dbReference type="AlphaFoldDB" id="A0A427YK65"/>
<keyword evidence="1" id="KW-0808">Transferase</keyword>
<dbReference type="InterPro" id="IPR011009">
    <property type="entry name" value="Kinase-like_dom_sf"/>
</dbReference>
<dbReference type="InterPro" id="IPR000719">
    <property type="entry name" value="Prot_kinase_dom"/>
</dbReference>
<dbReference type="GO" id="GO:0005737">
    <property type="term" value="C:cytoplasm"/>
    <property type="evidence" value="ECO:0007669"/>
    <property type="project" value="TreeGrafter"/>
</dbReference>
<dbReference type="FunFam" id="1.10.510.10:FF:000811">
    <property type="entry name" value="Cyclin-dependent kinase WEE1"/>
    <property type="match status" value="1"/>
</dbReference>
<evidence type="ECO:0000313" key="9">
    <source>
        <dbReference type="EMBL" id="RSH91493.1"/>
    </source>
</evidence>
<feature type="domain" description="Protein kinase" evidence="8">
    <location>
        <begin position="735"/>
        <end position="1029"/>
    </location>
</feature>
<reference evidence="9 10" key="1">
    <citation type="submission" date="2018-11" db="EMBL/GenBank/DDBJ databases">
        <title>Genome sequence of Saitozyma podzolica DSM 27192.</title>
        <authorList>
            <person name="Aliyu H."/>
            <person name="Gorte O."/>
            <person name="Ochsenreither K."/>
        </authorList>
    </citation>
    <scope>NUCLEOTIDE SEQUENCE [LARGE SCALE GENOMIC DNA]</scope>
    <source>
        <strain evidence="9 10">DSM 27192</strain>
    </source>
</reference>
<accession>A0A427YK65</accession>
<dbReference type="PANTHER" id="PTHR11042:SF189">
    <property type="entry name" value="PROTEIN KINASE DOMAIN-CONTAINING PROTEIN"/>
    <property type="match status" value="1"/>
</dbReference>
<feature type="compositionally biased region" description="Polar residues" evidence="7">
    <location>
        <begin position="668"/>
        <end position="677"/>
    </location>
</feature>
<keyword evidence="4 6" id="KW-0067">ATP-binding</keyword>
<comment type="similarity">
    <text evidence="5">Belongs to the protein kinase superfamily. Ser/Thr protein kinase family. GCN2 subfamily.</text>
</comment>
<keyword evidence="2 6" id="KW-0547">Nucleotide-binding</keyword>
<keyword evidence="10" id="KW-1185">Reference proteome</keyword>
<feature type="region of interest" description="Disordered" evidence="7">
    <location>
        <begin position="401"/>
        <end position="422"/>
    </location>
</feature>
<dbReference type="PROSITE" id="PS00107">
    <property type="entry name" value="PROTEIN_KINASE_ATP"/>
    <property type="match status" value="1"/>
</dbReference>
<dbReference type="SMART" id="SM00220">
    <property type="entry name" value="S_TKc"/>
    <property type="match status" value="1"/>
</dbReference>
<dbReference type="Pfam" id="PF00069">
    <property type="entry name" value="Pkinase"/>
    <property type="match status" value="2"/>
</dbReference>
<dbReference type="OrthoDB" id="5337378at2759"/>
<feature type="compositionally biased region" description="Low complexity" evidence="7">
    <location>
        <begin position="401"/>
        <end position="418"/>
    </location>
</feature>
<evidence type="ECO:0000256" key="1">
    <source>
        <dbReference type="ARBA" id="ARBA00022679"/>
    </source>
</evidence>
<dbReference type="InterPro" id="IPR008271">
    <property type="entry name" value="Ser/Thr_kinase_AS"/>
</dbReference>
<dbReference type="GO" id="GO:0004672">
    <property type="term" value="F:protein kinase activity"/>
    <property type="evidence" value="ECO:0007669"/>
    <property type="project" value="InterPro"/>
</dbReference>
<dbReference type="GO" id="GO:0005634">
    <property type="term" value="C:nucleus"/>
    <property type="evidence" value="ECO:0007669"/>
    <property type="project" value="TreeGrafter"/>
</dbReference>
<organism evidence="9 10">
    <name type="scientific">Saitozyma podzolica</name>
    <dbReference type="NCBI Taxonomy" id="1890683"/>
    <lineage>
        <taxon>Eukaryota</taxon>
        <taxon>Fungi</taxon>
        <taxon>Dikarya</taxon>
        <taxon>Basidiomycota</taxon>
        <taxon>Agaricomycotina</taxon>
        <taxon>Tremellomycetes</taxon>
        <taxon>Tremellales</taxon>
        <taxon>Trimorphomycetaceae</taxon>
        <taxon>Saitozyma</taxon>
    </lineage>
</organism>
<feature type="region of interest" description="Disordered" evidence="7">
    <location>
        <begin position="1"/>
        <end position="280"/>
    </location>
</feature>
<evidence type="ECO:0000256" key="5">
    <source>
        <dbReference type="ARBA" id="ARBA00037982"/>
    </source>
</evidence>
<feature type="compositionally biased region" description="Polar residues" evidence="7">
    <location>
        <begin position="596"/>
        <end position="605"/>
    </location>
</feature>
<keyword evidence="3" id="KW-0418">Kinase</keyword>
<feature type="binding site" evidence="6">
    <location>
        <position position="765"/>
    </location>
    <ligand>
        <name>ATP</name>
        <dbReference type="ChEBI" id="CHEBI:30616"/>
    </ligand>
</feature>
<feature type="compositionally biased region" description="Polar residues" evidence="7">
    <location>
        <begin position="360"/>
        <end position="375"/>
    </location>
</feature>
<gene>
    <name evidence="9" type="ORF">EHS25_009792</name>
</gene>
<evidence type="ECO:0000259" key="8">
    <source>
        <dbReference type="PROSITE" id="PS50011"/>
    </source>
</evidence>
<protein>
    <recommendedName>
        <fullName evidence="8">Protein kinase domain-containing protein</fullName>
    </recommendedName>
</protein>
<dbReference type="Gene3D" id="1.10.510.10">
    <property type="entry name" value="Transferase(Phosphotransferase) domain 1"/>
    <property type="match status" value="1"/>
</dbReference>
<evidence type="ECO:0000256" key="2">
    <source>
        <dbReference type="ARBA" id="ARBA00022741"/>
    </source>
</evidence>
<dbReference type="InterPro" id="IPR017441">
    <property type="entry name" value="Protein_kinase_ATP_BS"/>
</dbReference>
<feature type="region of interest" description="Disordered" evidence="7">
    <location>
        <begin position="534"/>
        <end position="678"/>
    </location>
</feature>
<evidence type="ECO:0000256" key="4">
    <source>
        <dbReference type="ARBA" id="ARBA00022840"/>
    </source>
</evidence>
<dbReference type="PANTHER" id="PTHR11042">
    <property type="entry name" value="EUKARYOTIC TRANSLATION INITIATION FACTOR 2-ALPHA KINASE EIF2-ALPHA KINASE -RELATED"/>
    <property type="match status" value="1"/>
</dbReference>
<dbReference type="GO" id="GO:0005524">
    <property type="term" value="F:ATP binding"/>
    <property type="evidence" value="ECO:0007669"/>
    <property type="project" value="UniProtKB-UniRule"/>
</dbReference>
<name>A0A427YK65_9TREE</name>
<dbReference type="Gene3D" id="3.30.200.20">
    <property type="entry name" value="Phosphorylase Kinase, domain 1"/>
    <property type="match status" value="1"/>
</dbReference>
<evidence type="ECO:0000313" key="10">
    <source>
        <dbReference type="Proteomes" id="UP000279259"/>
    </source>
</evidence>
<dbReference type="EMBL" id="RSCD01000008">
    <property type="protein sequence ID" value="RSH91493.1"/>
    <property type="molecule type" value="Genomic_DNA"/>
</dbReference>
<dbReference type="InterPro" id="IPR050339">
    <property type="entry name" value="CC_SR_Kinase"/>
</dbReference>
<dbReference type="SUPFAM" id="SSF56112">
    <property type="entry name" value="Protein kinase-like (PK-like)"/>
    <property type="match status" value="1"/>
</dbReference>
<feature type="compositionally biased region" description="Low complexity" evidence="7">
    <location>
        <begin position="57"/>
        <end position="104"/>
    </location>
</feature>
<feature type="compositionally biased region" description="Low complexity" evidence="7">
    <location>
        <begin position="144"/>
        <end position="166"/>
    </location>
</feature>
<dbReference type="STRING" id="1890683.A0A427YK65"/>
<dbReference type="PROSITE" id="PS50011">
    <property type="entry name" value="PROTEIN_KINASE_DOM"/>
    <property type="match status" value="1"/>
</dbReference>
<feature type="compositionally biased region" description="Polar residues" evidence="7">
    <location>
        <begin position="549"/>
        <end position="559"/>
    </location>
</feature>
<proteinExistence type="inferred from homology"/>
<feature type="region of interest" description="Disordered" evidence="7">
    <location>
        <begin position="336"/>
        <end position="380"/>
    </location>
</feature>
<dbReference type="Proteomes" id="UP000279259">
    <property type="component" value="Unassembled WGS sequence"/>
</dbReference>
<evidence type="ECO:0000256" key="3">
    <source>
        <dbReference type="ARBA" id="ARBA00022777"/>
    </source>
</evidence>
<feature type="compositionally biased region" description="Polar residues" evidence="7">
    <location>
        <begin position="642"/>
        <end position="653"/>
    </location>
</feature>
<feature type="region of interest" description="Disordered" evidence="7">
    <location>
        <begin position="447"/>
        <end position="484"/>
    </location>
</feature>